<dbReference type="NCBIfam" id="NF007935">
    <property type="entry name" value="PRK10651.1"/>
    <property type="match status" value="1"/>
</dbReference>
<dbReference type="Proteomes" id="UP000196027">
    <property type="component" value="Chromosome"/>
</dbReference>
<organism evidence="5 6">
    <name type="scientific">Oleiphilus messinensis</name>
    <dbReference type="NCBI Taxonomy" id="141451"/>
    <lineage>
        <taxon>Bacteria</taxon>
        <taxon>Pseudomonadati</taxon>
        <taxon>Pseudomonadota</taxon>
        <taxon>Gammaproteobacteria</taxon>
        <taxon>Oceanospirillales</taxon>
        <taxon>Oleiphilaceae</taxon>
        <taxon>Oleiphilus</taxon>
    </lineage>
</organism>
<feature type="domain" description="HTH luxR-type" evidence="3">
    <location>
        <begin position="161"/>
        <end position="226"/>
    </location>
</feature>
<dbReference type="InterPro" id="IPR000792">
    <property type="entry name" value="Tscrpt_reg_LuxR_C"/>
</dbReference>
<dbReference type="InterPro" id="IPR016032">
    <property type="entry name" value="Sig_transdc_resp-reg_C-effctor"/>
</dbReference>
<dbReference type="InterPro" id="IPR011006">
    <property type="entry name" value="CheY-like_superfamily"/>
</dbReference>
<sequence>MTPNQTDLPDSKAGSDEPIRVLIVDDHPMLRKGVIDLLQLEEGFQSIGEASSGEEACEIATKLEPDLILLDLNMKGMDGIETIRQLRSRDIFSRIVIFSVSDNHEDVVSALKAGADGYILKDTEPEELVSYIQQAVNGKLAISDNLAGILATAIKDNNSSVNRAVENLTYREKQILSLIASGLSNKMIARELTIAEGTVKVHVKNLLKKLKMRSRVEAAIWAMEQNIK</sequence>
<dbReference type="EMBL" id="CP021425">
    <property type="protein sequence ID" value="ARU54193.1"/>
    <property type="molecule type" value="Genomic_DNA"/>
</dbReference>
<evidence type="ECO:0000256" key="2">
    <source>
        <dbReference type="PROSITE-ProRule" id="PRU00169"/>
    </source>
</evidence>
<dbReference type="SMART" id="SM00448">
    <property type="entry name" value="REC"/>
    <property type="match status" value="1"/>
</dbReference>
<dbReference type="PANTHER" id="PTHR43214:SF38">
    <property type="entry name" value="NITRATE_NITRITE RESPONSE REGULATOR PROTEIN NARL"/>
    <property type="match status" value="1"/>
</dbReference>
<dbReference type="GO" id="GO:0003677">
    <property type="term" value="F:DNA binding"/>
    <property type="evidence" value="ECO:0007669"/>
    <property type="project" value="UniProtKB-KW"/>
</dbReference>
<dbReference type="SUPFAM" id="SSF52172">
    <property type="entry name" value="CheY-like"/>
    <property type="match status" value="1"/>
</dbReference>
<protein>
    <submittedName>
        <fullName evidence="5">Two-component response regulator NarL</fullName>
    </submittedName>
</protein>
<evidence type="ECO:0000313" key="5">
    <source>
        <dbReference type="EMBL" id="ARU54193.1"/>
    </source>
</evidence>
<dbReference type="SUPFAM" id="SSF46894">
    <property type="entry name" value="C-terminal effector domain of the bipartite response regulators"/>
    <property type="match status" value="1"/>
</dbReference>
<dbReference type="AlphaFoldDB" id="A0A1Y0I473"/>
<gene>
    <name evidence="5" type="ORF">OLMES_0084</name>
</gene>
<dbReference type="Pfam" id="PF00072">
    <property type="entry name" value="Response_reg"/>
    <property type="match status" value="1"/>
</dbReference>
<proteinExistence type="predicted"/>
<dbReference type="PROSITE" id="PS50110">
    <property type="entry name" value="RESPONSE_REGULATORY"/>
    <property type="match status" value="1"/>
</dbReference>
<dbReference type="InterPro" id="IPR039420">
    <property type="entry name" value="WalR-like"/>
</dbReference>
<feature type="domain" description="Response regulatory" evidence="4">
    <location>
        <begin position="20"/>
        <end position="136"/>
    </location>
</feature>
<keyword evidence="6" id="KW-1185">Reference proteome</keyword>
<dbReference type="PRINTS" id="PR00038">
    <property type="entry name" value="HTHLUXR"/>
</dbReference>
<reference evidence="5 6" key="1">
    <citation type="submission" date="2017-05" db="EMBL/GenBank/DDBJ databases">
        <title>Genomic insights into alkan degradation activity of Oleiphilus messinensis.</title>
        <authorList>
            <person name="Kozyavkin S.A."/>
            <person name="Slesarev A.I."/>
            <person name="Golyshin P.N."/>
            <person name="Korzhenkov A."/>
            <person name="Golyshina O.N."/>
            <person name="Toshchakov S.V."/>
        </authorList>
    </citation>
    <scope>NUCLEOTIDE SEQUENCE [LARGE SCALE GENOMIC DNA]</scope>
    <source>
        <strain evidence="5 6">ME102</strain>
    </source>
</reference>
<dbReference type="KEGG" id="ome:OLMES_0084"/>
<feature type="modified residue" description="4-aspartylphosphate" evidence="2">
    <location>
        <position position="71"/>
    </location>
</feature>
<dbReference type="PROSITE" id="PS00622">
    <property type="entry name" value="HTH_LUXR_1"/>
    <property type="match status" value="1"/>
</dbReference>
<dbReference type="GO" id="GO:0006355">
    <property type="term" value="P:regulation of DNA-templated transcription"/>
    <property type="evidence" value="ECO:0007669"/>
    <property type="project" value="InterPro"/>
</dbReference>
<evidence type="ECO:0000259" key="4">
    <source>
        <dbReference type="PROSITE" id="PS50110"/>
    </source>
</evidence>
<evidence type="ECO:0000256" key="1">
    <source>
        <dbReference type="ARBA" id="ARBA00023125"/>
    </source>
</evidence>
<evidence type="ECO:0000259" key="3">
    <source>
        <dbReference type="PROSITE" id="PS50043"/>
    </source>
</evidence>
<dbReference type="GO" id="GO:0000160">
    <property type="term" value="P:phosphorelay signal transduction system"/>
    <property type="evidence" value="ECO:0007669"/>
    <property type="project" value="InterPro"/>
</dbReference>
<dbReference type="PANTHER" id="PTHR43214">
    <property type="entry name" value="TWO-COMPONENT RESPONSE REGULATOR"/>
    <property type="match status" value="1"/>
</dbReference>
<evidence type="ECO:0000313" key="6">
    <source>
        <dbReference type="Proteomes" id="UP000196027"/>
    </source>
</evidence>
<keyword evidence="1" id="KW-0238">DNA-binding</keyword>
<dbReference type="InterPro" id="IPR001789">
    <property type="entry name" value="Sig_transdc_resp-reg_receiver"/>
</dbReference>
<dbReference type="RefSeq" id="WP_087459422.1">
    <property type="nucleotide sequence ID" value="NZ_CP021425.1"/>
</dbReference>
<name>A0A1Y0I473_9GAMM</name>
<accession>A0A1Y0I473</accession>
<dbReference type="CDD" id="cd06170">
    <property type="entry name" value="LuxR_C_like"/>
    <property type="match status" value="1"/>
</dbReference>
<dbReference type="Gene3D" id="3.40.50.2300">
    <property type="match status" value="1"/>
</dbReference>
<dbReference type="Pfam" id="PF00196">
    <property type="entry name" value="GerE"/>
    <property type="match status" value="1"/>
</dbReference>
<dbReference type="OrthoDB" id="9796655at2"/>
<dbReference type="PROSITE" id="PS50043">
    <property type="entry name" value="HTH_LUXR_2"/>
    <property type="match status" value="1"/>
</dbReference>
<dbReference type="SMART" id="SM00421">
    <property type="entry name" value="HTH_LUXR"/>
    <property type="match status" value="1"/>
</dbReference>
<keyword evidence="2" id="KW-0597">Phosphoprotein</keyword>